<dbReference type="InterPro" id="IPR019190">
    <property type="entry name" value="EXOV"/>
</dbReference>
<dbReference type="Proteomes" id="UP000027222">
    <property type="component" value="Unassembled WGS sequence"/>
</dbReference>
<dbReference type="GO" id="GO:0036297">
    <property type="term" value="P:interstrand cross-link repair"/>
    <property type="evidence" value="ECO:0007669"/>
    <property type="project" value="TreeGrafter"/>
</dbReference>
<feature type="region of interest" description="Disordered" evidence="2">
    <location>
        <begin position="542"/>
        <end position="584"/>
    </location>
</feature>
<dbReference type="AlphaFoldDB" id="A0A067U073"/>
<name>A0A067U073_GALM3</name>
<accession>A0A067U073</accession>
<gene>
    <name evidence="3" type="ORF">GALMADRAFT_234689</name>
</gene>
<evidence type="ECO:0008006" key="5">
    <source>
        <dbReference type="Google" id="ProtNLM"/>
    </source>
</evidence>
<organism evidence="3 4">
    <name type="scientific">Galerina marginata (strain CBS 339.88)</name>
    <dbReference type="NCBI Taxonomy" id="685588"/>
    <lineage>
        <taxon>Eukaryota</taxon>
        <taxon>Fungi</taxon>
        <taxon>Dikarya</taxon>
        <taxon>Basidiomycota</taxon>
        <taxon>Agaricomycotina</taxon>
        <taxon>Agaricomycetes</taxon>
        <taxon>Agaricomycetidae</taxon>
        <taxon>Agaricales</taxon>
        <taxon>Agaricineae</taxon>
        <taxon>Strophariaceae</taxon>
        <taxon>Galerina</taxon>
    </lineage>
</organism>
<feature type="region of interest" description="Disordered" evidence="2">
    <location>
        <begin position="295"/>
        <end position="369"/>
    </location>
</feature>
<evidence type="ECO:0000256" key="2">
    <source>
        <dbReference type="SAM" id="MobiDB-lite"/>
    </source>
</evidence>
<dbReference type="HOGENOM" id="CLU_013225_2_0_1"/>
<sequence length="675" mass="75890">MSDYDSDNSYPGLNLSQFTSEDFAQIDAAVASRIQTEEGPGVAEVSFQSEINGLNLSRLTPQQLFELDAAVSIANGEIIEKADLSFRSDGFELNLRTISSEEFERLDEEPRKAMEIDGGPSILIELDDLAGSPVGLMADLENASGERPWNRKSPLEQFRSYVPLSVTDLVSPAWCEVQYDYGLRGKRSRPIGKRPKSFRSSTGKKISPEITVAKKNDVRTRQGLAVHKELEREIKFEELEVEITTDETRWALRLVNMLACLKSMLAGLTREMPVFGILHGEVVVGIMDEVIKVEADPTPKTKSPKRPSDEYRSKVVAKRARTDTLVSPSPQSRIDSFFESPTKSKRKTEPEPRDSEPIESARPSETRPGYILRIKDNKTRKYPSLPSESDMYSGRLQLMVYRRLLSALLTTNPPYDFTLLWEKLGIDSSGIFPTKFLVQAQLVQDDSDFQTTCLNDLVAMWHQTVKESDILGVDPNLELVYRLRPTADRKGKGKAVAVRHEYTTGDEERDLAMAIAASLNDSGAGQEGTAIADVAEWNSKTSIPTPDLLDSRDSSMPLNPTGSSELPGCSMPGEDTFTDRKGKNKEIESLDELGIRRFKIIGTKNFSHNDEELDEYLTHVLKWWRGERKPEGVPLDRAHRCSTCEYANDCEWRAERALEFLFNKRKRSPLPILPQ</sequence>
<keyword evidence="4" id="KW-1185">Reference proteome</keyword>
<proteinExistence type="inferred from homology"/>
<dbReference type="PANTHER" id="PTHR14464:SF4">
    <property type="entry name" value="EXONUCLEASE V"/>
    <property type="match status" value="1"/>
</dbReference>
<protein>
    <recommendedName>
        <fullName evidence="5">Exonuclease V</fullName>
    </recommendedName>
</protein>
<evidence type="ECO:0000256" key="1">
    <source>
        <dbReference type="ARBA" id="ARBA00009797"/>
    </source>
</evidence>
<evidence type="ECO:0000313" key="3">
    <source>
        <dbReference type="EMBL" id="KDR85679.1"/>
    </source>
</evidence>
<evidence type="ECO:0000313" key="4">
    <source>
        <dbReference type="Proteomes" id="UP000027222"/>
    </source>
</evidence>
<comment type="similarity">
    <text evidence="1">Belongs to the EXO5 family.</text>
</comment>
<dbReference type="OrthoDB" id="354769at2759"/>
<dbReference type="GO" id="GO:0005634">
    <property type="term" value="C:nucleus"/>
    <property type="evidence" value="ECO:0007669"/>
    <property type="project" value="TreeGrafter"/>
</dbReference>
<reference evidence="4" key="1">
    <citation type="journal article" date="2014" name="Proc. Natl. Acad. Sci. U.S.A.">
        <title>Extensive sampling of basidiomycete genomes demonstrates inadequacy of the white-rot/brown-rot paradigm for wood decay fungi.</title>
        <authorList>
            <person name="Riley R."/>
            <person name="Salamov A.A."/>
            <person name="Brown D.W."/>
            <person name="Nagy L.G."/>
            <person name="Floudas D."/>
            <person name="Held B.W."/>
            <person name="Levasseur A."/>
            <person name="Lombard V."/>
            <person name="Morin E."/>
            <person name="Otillar R."/>
            <person name="Lindquist E.A."/>
            <person name="Sun H."/>
            <person name="LaButti K.M."/>
            <person name="Schmutz J."/>
            <person name="Jabbour D."/>
            <person name="Luo H."/>
            <person name="Baker S.E."/>
            <person name="Pisabarro A.G."/>
            <person name="Walton J.D."/>
            <person name="Blanchette R.A."/>
            <person name="Henrissat B."/>
            <person name="Martin F."/>
            <person name="Cullen D."/>
            <person name="Hibbett D.S."/>
            <person name="Grigoriev I.V."/>
        </authorList>
    </citation>
    <scope>NUCLEOTIDE SEQUENCE [LARGE SCALE GENOMIC DNA]</scope>
    <source>
        <strain evidence="4">CBS 339.88</strain>
    </source>
</reference>
<dbReference type="Pfam" id="PF09810">
    <property type="entry name" value="Exo5"/>
    <property type="match status" value="2"/>
</dbReference>
<dbReference type="PANTHER" id="PTHR14464">
    <property type="entry name" value="EXONUCLEASE V"/>
    <property type="match status" value="1"/>
</dbReference>
<feature type="compositionally biased region" description="Basic and acidic residues" evidence="2">
    <location>
        <begin position="347"/>
        <end position="356"/>
    </location>
</feature>
<feature type="compositionally biased region" description="Polar residues" evidence="2">
    <location>
        <begin position="324"/>
        <end position="334"/>
    </location>
</feature>
<dbReference type="EMBL" id="KL142367">
    <property type="protein sequence ID" value="KDR85679.1"/>
    <property type="molecule type" value="Genomic_DNA"/>
</dbReference>
<dbReference type="GO" id="GO:0005739">
    <property type="term" value="C:mitochondrion"/>
    <property type="evidence" value="ECO:0007669"/>
    <property type="project" value="TreeGrafter"/>
</dbReference>
<dbReference type="GO" id="GO:0045145">
    <property type="term" value="F:single-stranded DNA 5'-3' DNA exonuclease activity"/>
    <property type="evidence" value="ECO:0007669"/>
    <property type="project" value="InterPro"/>
</dbReference>
<feature type="compositionally biased region" description="Polar residues" evidence="2">
    <location>
        <begin position="554"/>
        <end position="564"/>
    </location>
</feature>